<gene>
    <name evidence="3" type="ORF">Vafri_13917</name>
</gene>
<protein>
    <recommendedName>
        <fullName evidence="2">Sec7/BIG1-like C-terminal domain-containing protein</fullName>
    </recommendedName>
</protein>
<dbReference type="Proteomes" id="UP000747399">
    <property type="component" value="Unassembled WGS sequence"/>
</dbReference>
<feature type="domain" description="Sec7/BIG1-like C-terminal" evidence="2">
    <location>
        <begin position="174"/>
        <end position="230"/>
    </location>
</feature>
<evidence type="ECO:0000256" key="1">
    <source>
        <dbReference type="SAM" id="MobiDB-lite"/>
    </source>
</evidence>
<accession>A0A8J4BCU5</accession>
<evidence type="ECO:0000259" key="2">
    <source>
        <dbReference type="Pfam" id="PF20252"/>
    </source>
</evidence>
<dbReference type="InterPro" id="IPR046455">
    <property type="entry name" value="Sec7/BIG1-like_C"/>
</dbReference>
<feature type="domain" description="Sec7/BIG1-like C-terminal" evidence="2">
    <location>
        <begin position="2"/>
        <end position="86"/>
    </location>
</feature>
<organism evidence="3 4">
    <name type="scientific">Volvox africanus</name>
    <dbReference type="NCBI Taxonomy" id="51714"/>
    <lineage>
        <taxon>Eukaryota</taxon>
        <taxon>Viridiplantae</taxon>
        <taxon>Chlorophyta</taxon>
        <taxon>core chlorophytes</taxon>
        <taxon>Chlorophyceae</taxon>
        <taxon>CS clade</taxon>
        <taxon>Chlamydomonadales</taxon>
        <taxon>Volvocaceae</taxon>
        <taxon>Volvox</taxon>
    </lineage>
</organism>
<dbReference type="EMBL" id="BNCO01000033">
    <property type="protein sequence ID" value="GIL58911.1"/>
    <property type="molecule type" value="Genomic_DNA"/>
</dbReference>
<reference evidence="3" key="1">
    <citation type="journal article" date="2021" name="Proc. Natl. Acad. Sci. U.S.A.">
        <title>Three genomes in the algal genus Volvox reveal the fate of a haploid sex-determining region after a transition to homothallism.</title>
        <authorList>
            <person name="Yamamoto K."/>
            <person name="Hamaji T."/>
            <person name="Kawai-Toyooka H."/>
            <person name="Matsuzaki R."/>
            <person name="Takahashi F."/>
            <person name="Nishimura Y."/>
            <person name="Kawachi M."/>
            <person name="Noguchi H."/>
            <person name="Minakuchi Y."/>
            <person name="Umen J.G."/>
            <person name="Toyoda A."/>
            <person name="Nozaki H."/>
        </authorList>
    </citation>
    <scope>NUCLEOTIDE SEQUENCE</scope>
    <source>
        <strain evidence="3">NIES-3780</strain>
    </source>
</reference>
<sequence length="278" mass="28456">MDMDLRRRLAVQQAEDRVAEDKAVADPPLLRLEVEAAAAYLSVNIAITANAGQPGASSDAVALARLTNAQERLVQLCLTTLSRYTLGVRHELHGPAGPAQPPPAATATAADAATNPPQRDRSRLLLSFLPGRGTSSGSGTVASQSPHAAMPQPRYIVVGRTSSGAPVLMAPPAVEFASFSPLALSSLVALGELEEATFRRRLGELFPLLTQLIRADYAPPDVHRALSTLFARRVQPMILTATSSLAVGAAAAAGGHVAGAAAAAAAAAGSLGGLAKGL</sequence>
<dbReference type="Pfam" id="PF20252">
    <property type="entry name" value="BIG2_C"/>
    <property type="match status" value="2"/>
</dbReference>
<proteinExistence type="predicted"/>
<evidence type="ECO:0000313" key="4">
    <source>
        <dbReference type="Proteomes" id="UP000747399"/>
    </source>
</evidence>
<feature type="compositionally biased region" description="Low complexity" evidence="1">
    <location>
        <begin position="105"/>
        <end position="117"/>
    </location>
</feature>
<feature type="region of interest" description="Disordered" evidence="1">
    <location>
        <begin position="92"/>
        <end position="118"/>
    </location>
</feature>
<keyword evidence="4" id="KW-1185">Reference proteome</keyword>
<evidence type="ECO:0000313" key="3">
    <source>
        <dbReference type="EMBL" id="GIL58911.1"/>
    </source>
</evidence>
<comment type="caution">
    <text evidence="3">The sequence shown here is derived from an EMBL/GenBank/DDBJ whole genome shotgun (WGS) entry which is preliminary data.</text>
</comment>
<dbReference type="AlphaFoldDB" id="A0A8J4BCU5"/>
<name>A0A8J4BCU5_9CHLO</name>